<dbReference type="EnsemblPlants" id="KQL09546">
    <property type="protein sequence ID" value="KQL09546"/>
    <property type="gene ID" value="SETIT_005689mg"/>
</dbReference>
<feature type="compositionally biased region" description="Basic residues" evidence="1">
    <location>
        <begin position="857"/>
        <end position="866"/>
    </location>
</feature>
<reference evidence="3" key="2">
    <citation type="submission" date="2018-08" db="UniProtKB">
        <authorList>
            <consortium name="EnsemblPlants"/>
        </authorList>
    </citation>
    <scope>IDENTIFICATION</scope>
    <source>
        <strain evidence="3">Yugu1</strain>
    </source>
</reference>
<feature type="region of interest" description="Disordered" evidence="1">
    <location>
        <begin position="1"/>
        <end position="41"/>
    </location>
</feature>
<dbReference type="InterPro" id="IPR013989">
    <property type="entry name" value="Dev_and_cell_death_domain"/>
</dbReference>
<dbReference type="OMA" id="CTKEHSR"/>
<dbReference type="Gramene" id="KQL09546">
    <property type="protein sequence ID" value="KQL09546"/>
    <property type="gene ID" value="SETIT_005689mg"/>
</dbReference>
<dbReference type="HOGENOM" id="CLU_240604_0_0_1"/>
<dbReference type="PANTHER" id="PTHR46034:SF18">
    <property type="entry name" value="DCD DOMAIN-CONTAINING PROTEIN"/>
    <property type="match status" value="1"/>
</dbReference>
<feature type="domain" description="DCD" evidence="2">
    <location>
        <begin position="510"/>
        <end position="639"/>
    </location>
</feature>
<feature type="region of interest" description="Disordered" evidence="1">
    <location>
        <begin position="837"/>
        <end position="874"/>
    </location>
</feature>
<organism evidence="3 4">
    <name type="scientific">Setaria italica</name>
    <name type="common">Foxtail millet</name>
    <name type="synonym">Panicum italicum</name>
    <dbReference type="NCBI Taxonomy" id="4555"/>
    <lineage>
        <taxon>Eukaryota</taxon>
        <taxon>Viridiplantae</taxon>
        <taxon>Streptophyta</taxon>
        <taxon>Embryophyta</taxon>
        <taxon>Tracheophyta</taxon>
        <taxon>Spermatophyta</taxon>
        <taxon>Magnoliopsida</taxon>
        <taxon>Liliopsida</taxon>
        <taxon>Poales</taxon>
        <taxon>Poaceae</taxon>
        <taxon>PACMAD clade</taxon>
        <taxon>Panicoideae</taxon>
        <taxon>Panicodae</taxon>
        <taxon>Paniceae</taxon>
        <taxon>Cenchrinae</taxon>
        <taxon>Setaria</taxon>
    </lineage>
</organism>
<sequence>MRHAPEETAMESDLAAAEEEWRRKERHAGGRIQKMEVGKEAGGKGEVWRRGAEVEVEVMADGVGEDGYKWGERDSIGRKGRMQGHQRPPVAAGHRPFWRPRGGGVSGRGGRGGGFQFHRCPRDLPHHKLDISNKPEVCGGAIIICNHETKRQFFEQKHFALPGYAATFIKKIRAGMLLFLFEHEERKLYGVFEATSDGALNILPDSCASLCKFRPAQVLFRRVWFCKPLTEAEFSDAIKGSSLLPQRSFFGISYQQVLDLVDLFTSRMIRLHPYQKPKSRVLRDYKISLARTGQEFSSYNHSNAAFSRSSFMFCNNRISLPHSPFMYAKHNGKHPAHKHESPLHPWHKPVVFKAPDILEKSKPDDADYIPLELDDCNSDSDANLSTLMGIVNFHSTMESNIRCGNQAPKPFNGKHNEDDRCHPPVLNQRFISESETGQNSVIAHIMKESKSKLQAKECKRKAIVQLDELSDVLSPMRACSMAKKISFSFGGNGVSVTSDKASHKPTLSELQQNREAVLKERKEQIGFSPRDIQSKERDASTKMKKVKAGTTLFLYNIEQCKLHGVFEATSDGAVNIIPDAYVSSGKRYPSQIRFKRIWFCKPLMEGEFRDVVQNYSIRNKFSYSLSHQQVAKLLHLFSSRNRLQLCQNPRLKDDLPRKLETSLVKVTDAQSSPNSSSCGSFRSPCQTCSSSTLGDKLIDSVSLVHSGLQSDISDVDKSKSSQSPLHTRADTTTVKIPSNQEAMHDQSTDDYIPLPQEEDNLEGVDDLFGLLKDESHSSESKGSSDSEDHTTFHQVCVRKEDRCYPPVLNSKLHSDSEGRTSVFSRLVKTHKSCIRGKRSKTEAFPPRSAQSFNPLFQRKKQKKAQRGKPFPCQNDRMLVMSSGNRLNRVAASNHSFVGRRSTKCPGGKRSGIQTCLEPFVCEDGNKWDVSNKQPVRYDSCKKSFVPKPCSKSIDSCDNELNMPAVFAGEHDSSEVNVKEDLRTSSMNFKQCANDSYVEGGDQDFYSEDVEAIGRKKRQATASFHQECPSDTALVPKDTNTLDMLAISDENFKEKSIAFLCKDDAHTQLARHYLETKVPPQDEQQQSFQGSFEYVQEITCDSSLMLESSKTMDALGNHSFGDRKTSSEDETQSHVAAGHLENETSLQQKETQSIRSCHRVVNGDKILVLGKFETMDILPKHDEDCENKSLPSDGSDIPVTSCHLEAGMPMPQKQTANIQTCSEVVHDDEELVPEISKVMSPKFDADCGNKGTSLGSDYMEEVCHLVKSSQAIVPSDAATVLEDCGPLSNFPAFHGDSAKKTILLDETLEHLSTGHQDTVMLPLIDHCRSCCGDTSSVLEYSTVDTSTGDGDGEHKNSFDQKDDETLCLATDSKDHTSTANTSTSDGIPSCTPTDDQECRKAVLLKEEQYQNFQGNSNSLDSFAVSCEGCGSKSGTFGTSGLGSEDADHNTNGSGAYVEPPILQHDPGEAMEQL</sequence>
<feature type="domain" description="DCD" evidence="2">
    <location>
        <begin position="136"/>
        <end position="266"/>
    </location>
</feature>
<evidence type="ECO:0000313" key="4">
    <source>
        <dbReference type="Proteomes" id="UP000004995"/>
    </source>
</evidence>
<dbReference type="PANTHER" id="PTHR46034">
    <property type="match status" value="1"/>
</dbReference>
<keyword evidence="4" id="KW-1185">Reference proteome</keyword>
<dbReference type="eggNOG" id="ENOG502S2G0">
    <property type="taxonomic scope" value="Eukaryota"/>
</dbReference>
<dbReference type="GO" id="GO:0034976">
    <property type="term" value="P:response to endoplasmic reticulum stress"/>
    <property type="evidence" value="ECO:0007669"/>
    <property type="project" value="InterPro"/>
</dbReference>
<dbReference type="InParanoid" id="K3XUT2"/>
<feature type="region of interest" description="Disordered" evidence="1">
    <location>
        <begin position="712"/>
        <end position="746"/>
    </location>
</feature>
<evidence type="ECO:0000256" key="1">
    <source>
        <dbReference type="SAM" id="MobiDB-lite"/>
    </source>
</evidence>
<dbReference type="Pfam" id="PF10539">
    <property type="entry name" value="Dev_Cell_Death"/>
    <property type="match status" value="2"/>
</dbReference>
<dbReference type="SMART" id="SM00767">
    <property type="entry name" value="DCD"/>
    <property type="match status" value="2"/>
</dbReference>
<accession>K3XUT2</accession>
<dbReference type="InterPro" id="IPR044832">
    <property type="entry name" value="NRP-like"/>
</dbReference>
<proteinExistence type="predicted"/>
<feature type="region of interest" description="Disordered" evidence="1">
    <location>
        <begin position="1436"/>
        <end position="1472"/>
    </location>
</feature>
<name>K3XUT2_SETIT</name>
<feature type="compositionally biased region" description="Polar residues" evidence="1">
    <location>
        <begin position="1142"/>
        <end position="1153"/>
    </location>
</feature>
<feature type="region of interest" description="Disordered" evidence="1">
    <location>
        <begin position="78"/>
        <end position="108"/>
    </location>
</feature>
<protein>
    <recommendedName>
        <fullName evidence="2">DCD domain-containing protein</fullName>
    </recommendedName>
</protein>
<dbReference type="PROSITE" id="PS51222">
    <property type="entry name" value="DCD"/>
    <property type="match status" value="2"/>
</dbReference>
<reference evidence="4" key="1">
    <citation type="journal article" date="2012" name="Nat. Biotechnol.">
        <title>Reference genome sequence of the model plant Setaria.</title>
        <authorList>
            <person name="Bennetzen J.L."/>
            <person name="Schmutz J."/>
            <person name="Wang H."/>
            <person name="Percifield R."/>
            <person name="Hawkins J."/>
            <person name="Pontaroli A.C."/>
            <person name="Estep M."/>
            <person name="Feng L."/>
            <person name="Vaughn J.N."/>
            <person name="Grimwood J."/>
            <person name="Jenkins J."/>
            <person name="Barry K."/>
            <person name="Lindquist E."/>
            <person name="Hellsten U."/>
            <person name="Deshpande S."/>
            <person name="Wang X."/>
            <person name="Wu X."/>
            <person name="Mitros T."/>
            <person name="Triplett J."/>
            <person name="Yang X."/>
            <person name="Ye C.Y."/>
            <person name="Mauro-Herrera M."/>
            <person name="Wang L."/>
            <person name="Li P."/>
            <person name="Sharma M."/>
            <person name="Sharma R."/>
            <person name="Ronald P.C."/>
            <person name="Panaud O."/>
            <person name="Kellogg E.A."/>
            <person name="Brutnell T.P."/>
            <person name="Doust A.N."/>
            <person name="Tuskan G.A."/>
            <person name="Rokhsar D."/>
            <person name="Devos K.M."/>
        </authorList>
    </citation>
    <scope>NUCLEOTIDE SEQUENCE [LARGE SCALE GENOMIC DNA]</scope>
    <source>
        <strain evidence="4">cv. Yugu1</strain>
    </source>
</reference>
<dbReference type="EMBL" id="AGNK02002228">
    <property type="status" value="NOT_ANNOTATED_CDS"/>
    <property type="molecule type" value="Genomic_DNA"/>
</dbReference>
<evidence type="ECO:0000259" key="2">
    <source>
        <dbReference type="PROSITE" id="PS51222"/>
    </source>
</evidence>
<feature type="compositionally biased region" description="Polar residues" evidence="1">
    <location>
        <begin position="730"/>
        <end position="741"/>
    </location>
</feature>
<dbReference type="Proteomes" id="UP000004995">
    <property type="component" value="Unassembled WGS sequence"/>
</dbReference>
<evidence type="ECO:0000313" key="3">
    <source>
        <dbReference type="EnsemblPlants" id="KQL09546"/>
    </source>
</evidence>
<feature type="region of interest" description="Disordered" evidence="1">
    <location>
        <begin position="1115"/>
        <end position="1153"/>
    </location>
</feature>